<reference evidence="2 3" key="1">
    <citation type="submission" date="2023-05" db="EMBL/GenBank/DDBJ databases">
        <title>Lithophilousrod everest ZFBP1038 complete genpme.</title>
        <authorList>
            <person name="Tian M."/>
        </authorList>
    </citation>
    <scope>NUCLEOTIDE SEQUENCE [LARGE SCALE GENOMIC DNA]</scope>
    <source>
        <strain evidence="2 3">ZFBP1038</strain>
    </source>
</reference>
<proteinExistence type="predicted"/>
<dbReference type="Gene3D" id="3.40.50.300">
    <property type="entry name" value="P-loop containing nucleotide triphosphate hydrolases"/>
    <property type="match status" value="1"/>
</dbReference>
<accession>A0ABY8QSC0</accession>
<dbReference type="EMBL" id="CP090958">
    <property type="protein sequence ID" value="WGW11060.1"/>
    <property type="molecule type" value="Genomic_DNA"/>
</dbReference>
<dbReference type="InterPro" id="IPR027417">
    <property type="entry name" value="P-loop_NTPase"/>
</dbReference>
<gene>
    <name evidence="2" type="ORF">LWF01_13245</name>
</gene>
<evidence type="ECO:0000313" key="3">
    <source>
        <dbReference type="Proteomes" id="UP001209083"/>
    </source>
</evidence>
<dbReference type="PANTHER" id="PTHR43384:SF11">
    <property type="entry name" value="SEPTUM SITE DETERMINING PROTEIN"/>
    <property type="match status" value="1"/>
</dbReference>
<dbReference type="RefSeq" id="WP_349637843.1">
    <property type="nucleotide sequence ID" value="NZ_CP090958.1"/>
</dbReference>
<dbReference type="InterPro" id="IPR059050">
    <property type="entry name" value="Rv3660c_N"/>
</dbReference>
<dbReference type="SUPFAM" id="SSF52540">
    <property type="entry name" value="P-loop containing nucleoside triphosphate hydrolases"/>
    <property type="match status" value="1"/>
</dbReference>
<dbReference type="Pfam" id="PF26563">
    <property type="entry name" value="Rv3660c_N"/>
    <property type="match status" value="1"/>
</dbReference>
<sequence>MRSTQRSVVVFTGIEELSDEVRRLASSAGVELLVPGRSASSWRDAALLLVGEDINELPGHASAERVVVALDSGGSTAQVWRHATELRAEHVALLPDAAEWLVQRMISAVEPATPTGLVLGVVGGSGGAGASTLACGLARAASISTTRSALIDADPLGGGLDLVLGAEGLGGIRWPNLTASRGSLRPSALYEALPRLENLSVLSWDRTAARELPQDLFDSVLTAARHAFALLVIDLPRHAPIDCTRWCDRLLLVTCAQVRAAVAANQVARRLSENHPDVRLVVRGPVRSGLAADGVARSLGLELEGYLKPDRGLAEALDRGEGIPKGRNSRLARLSEEIIAQVTELAS</sequence>
<dbReference type="NCBIfam" id="TIGR03815">
    <property type="entry name" value="CpaE_hom_Actino"/>
    <property type="match status" value="1"/>
</dbReference>
<evidence type="ECO:0000259" key="1">
    <source>
        <dbReference type="Pfam" id="PF26563"/>
    </source>
</evidence>
<dbReference type="InterPro" id="IPR050625">
    <property type="entry name" value="ParA/MinD_ATPase"/>
</dbReference>
<feature type="domain" description="Rv3660c-like CheY-like N-terminal" evidence="1">
    <location>
        <begin position="15"/>
        <end position="112"/>
    </location>
</feature>
<dbReference type="Proteomes" id="UP001209083">
    <property type="component" value="Chromosome"/>
</dbReference>
<keyword evidence="3" id="KW-1185">Reference proteome</keyword>
<dbReference type="InterPro" id="IPR022521">
    <property type="entry name" value="Rv3660c"/>
</dbReference>
<name>A0ABY8QSC0_9MICO</name>
<dbReference type="PANTHER" id="PTHR43384">
    <property type="entry name" value="SEPTUM SITE-DETERMINING PROTEIN MIND HOMOLOG, CHLOROPLASTIC-RELATED"/>
    <property type="match status" value="1"/>
</dbReference>
<protein>
    <recommendedName>
        <fullName evidence="1">Rv3660c-like CheY-like N-terminal domain-containing protein</fullName>
    </recommendedName>
</protein>
<evidence type="ECO:0000313" key="2">
    <source>
        <dbReference type="EMBL" id="WGW11060.1"/>
    </source>
</evidence>
<organism evidence="2 3">
    <name type="scientific">Saxibacter everestensis</name>
    <dbReference type="NCBI Taxonomy" id="2909229"/>
    <lineage>
        <taxon>Bacteria</taxon>
        <taxon>Bacillati</taxon>
        <taxon>Actinomycetota</taxon>
        <taxon>Actinomycetes</taxon>
        <taxon>Micrococcales</taxon>
        <taxon>Brevibacteriaceae</taxon>
        <taxon>Saxibacter</taxon>
    </lineage>
</organism>